<dbReference type="AlphaFoldDB" id="A0AAE0ID46"/>
<evidence type="ECO:0000313" key="1">
    <source>
        <dbReference type="EMBL" id="KAK3322793.1"/>
    </source>
</evidence>
<proteinExistence type="predicted"/>
<reference evidence="1" key="2">
    <citation type="submission" date="2023-06" db="EMBL/GenBank/DDBJ databases">
        <authorList>
            <consortium name="Lawrence Berkeley National Laboratory"/>
            <person name="Haridas S."/>
            <person name="Hensen N."/>
            <person name="Bonometti L."/>
            <person name="Westerberg I."/>
            <person name="Brannstrom I.O."/>
            <person name="Guillou S."/>
            <person name="Cros-Aarteil S."/>
            <person name="Calhoun S."/>
            <person name="Kuo A."/>
            <person name="Mondo S."/>
            <person name="Pangilinan J."/>
            <person name="Riley R."/>
            <person name="Labutti K."/>
            <person name="Andreopoulos B."/>
            <person name="Lipzen A."/>
            <person name="Chen C."/>
            <person name="Yanf M."/>
            <person name="Daum C."/>
            <person name="Ng V."/>
            <person name="Clum A."/>
            <person name="Steindorff A."/>
            <person name="Ohm R."/>
            <person name="Martin F."/>
            <person name="Silar P."/>
            <person name="Natvig D."/>
            <person name="Lalanne C."/>
            <person name="Gautier V."/>
            <person name="Ament-Velasquez S.L."/>
            <person name="Kruys A."/>
            <person name="Hutchinson M.I."/>
            <person name="Powell A.J."/>
            <person name="Barry K."/>
            <person name="Miller A.N."/>
            <person name="Grigoriev I.V."/>
            <person name="Debuchy R."/>
            <person name="Gladieux P."/>
            <person name="Thoren M.H."/>
            <person name="Johannesson H."/>
        </authorList>
    </citation>
    <scope>NUCLEOTIDE SEQUENCE</scope>
    <source>
        <strain evidence="1">CBS 118394</strain>
    </source>
</reference>
<comment type="caution">
    <text evidence="1">The sequence shown here is derived from an EMBL/GenBank/DDBJ whole genome shotgun (WGS) entry which is preliminary data.</text>
</comment>
<accession>A0AAE0ID46</accession>
<dbReference type="PANTHER" id="PTHR47784">
    <property type="entry name" value="STEROL UPTAKE CONTROL PROTEIN 2"/>
    <property type="match status" value="1"/>
</dbReference>
<evidence type="ECO:0000313" key="2">
    <source>
        <dbReference type="Proteomes" id="UP001283341"/>
    </source>
</evidence>
<sequence>MVYLDLLYSFKVQLGKTMGFAPDEIESMMQLAVGEAFRTPILMDEMLALAAAHRSTTTNTGNPRLSQDYYLTEATRLQTRAVTQFNAALAAQPEYVSDDTWLAVFLFSTFLGQHALFDIFSSIPSSSPPVYTAESPLSPAPRGRKLHSQKGALFGGYAENRLTSPNHDAIFANEEQQELAGHGPEALVVLAHYAVLEHRARDCWVVGGAGRFLIEAIGRCLGREWEAWLGWPRGVLETEVAFSWDLPLGYLLSLSAFIILSLAPAAVWSGAITPVIVPKNITLEYSVPLIGDVRHMHGNNLLFTPGADKNDWFVGHCTSSLEGGDLPRRAYGAFHHCFNSRRQALLYSASSSSTSTRRAGVGSFGGLTVGHAKLDLSGYSYIWRSYGAGAAVGNMATLGVQEPLSIVFNETRVLTNITCGKNS</sequence>
<gene>
    <name evidence="1" type="ORF">B0H66DRAFT_620616</name>
</gene>
<dbReference type="Proteomes" id="UP001283341">
    <property type="component" value="Unassembled WGS sequence"/>
</dbReference>
<name>A0AAE0ID46_9PEZI</name>
<reference evidence="1" key="1">
    <citation type="journal article" date="2023" name="Mol. Phylogenet. Evol.">
        <title>Genome-scale phylogeny and comparative genomics of the fungal order Sordariales.</title>
        <authorList>
            <person name="Hensen N."/>
            <person name="Bonometti L."/>
            <person name="Westerberg I."/>
            <person name="Brannstrom I.O."/>
            <person name="Guillou S."/>
            <person name="Cros-Aarteil S."/>
            <person name="Calhoun S."/>
            <person name="Haridas S."/>
            <person name="Kuo A."/>
            <person name="Mondo S."/>
            <person name="Pangilinan J."/>
            <person name="Riley R."/>
            <person name="LaButti K."/>
            <person name="Andreopoulos B."/>
            <person name="Lipzen A."/>
            <person name="Chen C."/>
            <person name="Yan M."/>
            <person name="Daum C."/>
            <person name="Ng V."/>
            <person name="Clum A."/>
            <person name="Steindorff A."/>
            <person name="Ohm R.A."/>
            <person name="Martin F."/>
            <person name="Silar P."/>
            <person name="Natvig D.O."/>
            <person name="Lalanne C."/>
            <person name="Gautier V."/>
            <person name="Ament-Velasquez S.L."/>
            <person name="Kruys A."/>
            <person name="Hutchinson M.I."/>
            <person name="Powell A.J."/>
            <person name="Barry K."/>
            <person name="Miller A.N."/>
            <person name="Grigoriev I.V."/>
            <person name="Debuchy R."/>
            <person name="Gladieux P."/>
            <person name="Hiltunen Thoren M."/>
            <person name="Johannesson H."/>
        </authorList>
    </citation>
    <scope>NUCLEOTIDE SEQUENCE</scope>
    <source>
        <strain evidence="1">CBS 118394</strain>
    </source>
</reference>
<organism evidence="1 2">
    <name type="scientific">Apodospora peruviana</name>
    <dbReference type="NCBI Taxonomy" id="516989"/>
    <lineage>
        <taxon>Eukaryota</taxon>
        <taxon>Fungi</taxon>
        <taxon>Dikarya</taxon>
        <taxon>Ascomycota</taxon>
        <taxon>Pezizomycotina</taxon>
        <taxon>Sordariomycetes</taxon>
        <taxon>Sordariomycetidae</taxon>
        <taxon>Sordariales</taxon>
        <taxon>Lasiosphaeriaceae</taxon>
        <taxon>Apodospora</taxon>
    </lineage>
</organism>
<dbReference type="InterPro" id="IPR053157">
    <property type="entry name" value="Sterol_Uptake_Regulator"/>
</dbReference>
<dbReference type="EMBL" id="JAUEDM010000003">
    <property type="protein sequence ID" value="KAK3322793.1"/>
    <property type="molecule type" value="Genomic_DNA"/>
</dbReference>
<dbReference type="PANTHER" id="PTHR47784:SF4">
    <property type="entry name" value="ZN(II)2CYS6 TRANSCRIPTION FACTOR (EUROFUNG)"/>
    <property type="match status" value="1"/>
</dbReference>
<protein>
    <submittedName>
        <fullName evidence="1">Uncharacterized protein</fullName>
    </submittedName>
</protein>
<keyword evidence="2" id="KW-1185">Reference proteome</keyword>
<dbReference type="GO" id="GO:0001228">
    <property type="term" value="F:DNA-binding transcription activator activity, RNA polymerase II-specific"/>
    <property type="evidence" value="ECO:0007669"/>
    <property type="project" value="TreeGrafter"/>
</dbReference>